<dbReference type="InterPro" id="IPR032710">
    <property type="entry name" value="NTF2-like_dom_sf"/>
</dbReference>
<dbReference type="RefSeq" id="WP_311503438.1">
    <property type="nucleotide sequence ID" value="NZ_JAVRHK010000007.1"/>
</dbReference>
<dbReference type="SUPFAM" id="SSF54427">
    <property type="entry name" value="NTF2-like"/>
    <property type="match status" value="1"/>
</dbReference>
<feature type="signal peptide" evidence="1">
    <location>
        <begin position="1"/>
        <end position="19"/>
    </location>
</feature>
<keyword evidence="4" id="KW-1185">Reference proteome</keyword>
<evidence type="ECO:0000259" key="2">
    <source>
        <dbReference type="Pfam" id="PF14534"/>
    </source>
</evidence>
<feature type="chain" id="PRO_5047415394" evidence="1">
    <location>
        <begin position="20"/>
        <end position="154"/>
    </location>
</feature>
<dbReference type="Proteomes" id="UP001262582">
    <property type="component" value="Unassembled WGS sequence"/>
</dbReference>
<feature type="domain" description="DUF4440" evidence="2">
    <location>
        <begin position="40"/>
        <end position="141"/>
    </location>
</feature>
<comment type="caution">
    <text evidence="3">The sequence shown here is derived from an EMBL/GenBank/DDBJ whole genome shotgun (WGS) entry which is preliminary data.</text>
</comment>
<gene>
    <name evidence="3" type="ORF">RM539_10945</name>
</gene>
<dbReference type="EMBL" id="JAVRHK010000007">
    <property type="protein sequence ID" value="MDT0677098.1"/>
    <property type="molecule type" value="Genomic_DNA"/>
</dbReference>
<organism evidence="3 4">
    <name type="scientific">Autumnicola musiva</name>
    <dbReference type="NCBI Taxonomy" id="3075589"/>
    <lineage>
        <taxon>Bacteria</taxon>
        <taxon>Pseudomonadati</taxon>
        <taxon>Bacteroidota</taxon>
        <taxon>Flavobacteriia</taxon>
        <taxon>Flavobacteriales</taxon>
        <taxon>Flavobacteriaceae</taxon>
        <taxon>Autumnicola</taxon>
    </lineage>
</organism>
<dbReference type="Pfam" id="PF14534">
    <property type="entry name" value="DUF4440"/>
    <property type="match status" value="1"/>
</dbReference>
<evidence type="ECO:0000256" key="1">
    <source>
        <dbReference type="SAM" id="SignalP"/>
    </source>
</evidence>
<accession>A0ABU3D6E5</accession>
<protein>
    <submittedName>
        <fullName evidence="3">DUF4440 domain-containing protein</fullName>
    </submittedName>
</protein>
<dbReference type="InterPro" id="IPR027843">
    <property type="entry name" value="DUF4440"/>
</dbReference>
<sequence length="154" mass="18043">MIKIIQLSLLLFLIAPASAQTCVKENEEQIKDLIISSFDDIFSDMDTEKLEKYYSDDFLLLENGEVWDMDIITSYMNRAKAQGAQPERINSFDFIEIKIWDKMAWVAYRNKAIFKKDDKVVNEMNWLESATAVFTENGWKLQMLHSTLIQDEQQ</sequence>
<proteinExistence type="predicted"/>
<reference evidence="3 4" key="1">
    <citation type="submission" date="2023-09" db="EMBL/GenBank/DDBJ databases">
        <authorList>
            <person name="Rey-Velasco X."/>
        </authorList>
    </citation>
    <scope>NUCLEOTIDE SEQUENCE [LARGE SCALE GENOMIC DNA]</scope>
    <source>
        <strain evidence="3 4">F117</strain>
    </source>
</reference>
<evidence type="ECO:0000313" key="3">
    <source>
        <dbReference type="EMBL" id="MDT0677098.1"/>
    </source>
</evidence>
<keyword evidence="1" id="KW-0732">Signal</keyword>
<evidence type="ECO:0000313" key="4">
    <source>
        <dbReference type="Proteomes" id="UP001262582"/>
    </source>
</evidence>
<name>A0ABU3D6E5_9FLAO</name>
<dbReference type="Gene3D" id="3.10.450.50">
    <property type="match status" value="1"/>
</dbReference>